<feature type="region of interest" description="Disordered" evidence="6">
    <location>
        <begin position="326"/>
        <end position="349"/>
    </location>
</feature>
<dbReference type="Pfam" id="PF00069">
    <property type="entry name" value="Pkinase"/>
    <property type="match status" value="1"/>
</dbReference>
<feature type="compositionally biased region" description="Polar residues" evidence="6">
    <location>
        <begin position="391"/>
        <end position="402"/>
    </location>
</feature>
<dbReference type="PANTHER" id="PTHR24345:SF91">
    <property type="entry name" value="SERINE_THREONINE-PROTEIN KINASE PLK4"/>
    <property type="match status" value="1"/>
</dbReference>
<evidence type="ECO:0000313" key="8">
    <source>
        <dbReference type="EMBL" id="KAJ5724367.1"/>
    </source>
</evidence>
<evidence type="ECO:0000256" key="3">
    <source>
        <dbReference type="ARBA" id="ARBA00022741"/>
    </source>
</evidence>
<keyword evidence="2" id="KW-0808">Transferase</keyword>
<keyword evidence="5" id="KW-0067">ATP-binding</keyword>
<comment type="caution">
    <text evidence="8">The sequence shown here is derived from an EMBL/GenBank/DDBJ whole genome shotgun (WGS) entry which is preliminary data.</text>
</comment>
<evidence type="ECO:0000256" key="1">
    <source>
        <dbReference type="ARBA" id="ARBA00022527"/>
    </source>
</evidence>
<reference evidence="8" key="2">
    <citation type="submission" date="2023-01" db="EMBL/GenBank/DDBJ databases">
        <authorList>
            <person name="Petersen C."/>
        </authorList>
    </citation>
    <scope>NUCLEOTIDE SEQUENCE</scope>
    <source>
        <strain evidence="8">IBT 17514</strain>
    </source>
</reference>
<dbReference type="Gene3D" id="1.10.510.10">
    <property type="entry name" value="Transferase(Phosphotransferase) domain 1"/>
    <property type="match status" value="1"/>
</dbReference>
<dbReference type="GO" id="GO:0004674">
    <property type="term" value="F:protein serine/threonine kinase activity"/>
    <property type="evidence" value="ECO:0007669"/>
    <property type="project" value="UniProtKB-KW"/>
</dbReference>
<reference evidence="8" key="1">
    <citation type="journal article" date="2023" name="IMA Fungus">
        <title>Comparative genomic study of the Penicillium genus elucidates a diverse pangenome and 15 lateral gene transfer events.</title>
        <authorList>
            <person name="Petersen C."/>
            <person name="Sorensen T."/>
            <person name="Nielsen M.R."/>
            <person name="Sondergaard T.E."/>
            <person name="Sorensen J.L."/>
            <person name="Fitzpatrick D.A."/>
            <person name="Frisvad J.C."/>
            <person name="Nielsen K.L."/>
        </authorList>
    </citation>
    <scope>NUCLEOTIDE SEQUENCE</scope>
    <source>
        <strain evidence="8">IBT 17514</strain>
    </source>
</reference>
<evidence type="ECO:0000313" key="9">
    <source>
        <dbReference type="Proteomes" id="UP001215712"/>
    </source>
</evidence>
<accession>A0AAD6MV67</accession>
<evidence type="ECO:0000256" key="4">
    <source>
        <dbReference type="ARBA" id="ARBA00022777"/>
    </source>
</evidence>
<dbReference type="SUPFAM" id="SSF56112">
    <property type="entry name" value="Protein kinase-like (PK-like)"/>
    <property type="match status" value="1"/>
</dbReference>
<proteinExistence type="predicted"/>
<feature type="compositionally biased region" description="Polar residues" evidence="6">
    <location>
        <begin position="421"/>
        <end position="431"/>
    </location>
</feature>
<name>A0AAD6MV67_9EURO</name>
<dbReference type="PROSITE" id="PS50011">
    <property type="entry name" value="PROTEIN_KINASE_DOM"/>
    <property type="match status" value="1"/>
</dbReference>
<evidence type="ECO:0000259" key="7">
    <source>
        <dbReference type="PROSITE" id="PS50011"/>
    </source>
</evidence>
<dbReference type="PANTHER" id="PTHR24345">
    <property type="entry name" value="SERINE/THREONINE-PROTEIN KINASE PLK"/>
    <property type="match status" value="1"/>
</dbReference>
<evidence type="ECO:0000256" key="5">
    <source>
        <dbReference type="ARBA" id="ARBA00022840"/>
    </source>
</evidence>
<dbReference type="InterPro" id="IPR000719">
    <property type="entry name" value="Prot_kinase_dom"/>
</dbReference>
<keyword evidence="4" id="KW-0418">Kinase</keyword>
<keyword evidence="3" id="KW-0547">Nucleotide-binding</keyword>
<dbReference type="EMBL" id="JAQJAN010000008">
    <property type="protein sequence ID" value="KAJ5724367.1"/>
    <property type="molecule type" value="Genomic_DNA"/>
</dbReference>
<protein>
    <recommendedName>
        <fullName evidence="7">Protein kinase domain-containing protein</fullName>
    </recommendedName>
</protein>
<dbReference type="InterPro" id="IPR011009">
    <property type="entry name" value="Kinase-like_dom_sf"/>
</dbReference>
<feature type="domain" description="Protein kinase" evidence="7">
    <location>
        <begin position="46"/>
        <end position="320"/>
    </location>
</feature>
<dbReference type="GO" id="GO:0005524">
    <property type="term" value="F:ATP binding"/>
    <property type="evidence" value="ECO:0007669"/>
    <property type="project" value="UniProtKB-KW"/>
</dbReference>
<keyword evidence="1" id="KW-0723">Serine/threonine-protein kinase</keyword>
<evidence type="ECO:0000256" key="6">
    <source>
        <dbReference type="SAM" id="MobiDB-lite"/>
    </source>
</evidence>
<dbReference type="Proteomes" id="UP001215712">
    <property type="component" value="Unassembled WGS sequence"/>
</dbReference>
<dbReference type="GO" id="GO:0005634">
    <property type="term" value="C:nucleus"/>
    <property type="evidence" value="ECO:0007669"/>
    <property type="project" value="TreeGrafter"/>
</dbReference>
<feature type="region of interest" description="Disordered" evidence="6">
    <location>
        <begin position="375"/>
        <end position="431"/>
    </location>
</feature>
<evidence type="ECO:0000256" key="2">
    <source>
        <dbReference type="ARBA" id="ARBA00022679"/>
    </source>
</evidence>
<dbReference type="AlphaFoldDB" id="A0AAD6MV67"/>
<keyword evidence="9" id="KW-1185">Reference proteome</keyword>
<gene>
    <name evidence="8" type="ORF">N7493_006095</name>
</gene>
<sequence length="431" mass="49477">MSLISDLVKDAKLSTKLDLEFTTHTFIESSLVAGRRPRRREREEKWRRKRHLSMGLFGMVWLEECVTDIDAKLRVVKEVRRVAPGPKPIDYSRELEAMIKFSQQKFDGCFVKSSGWFENDDSFFICTEYFMLGDLQKYIHEPFPDREAQHITLQLLEGLDFMHSNGFAHCDLRPRNIFVRSKDPEWWVKIGDFGIDKRVMEGLTGRQTFNGAPTFTAPEVYKTIWEPSSETQNSSSESDFNPEVDIWSLGVISYYLLAGKLPFYTQRNLLAYYNKESTLPTEWLYTLQCSEEAVQFLRDTLAPSPSDRISASDALYHDWLSSLLQESSPVEPNEPEPLPSEKSIPSLQPQRLTNSHDVMLPGTIHLTSAPTMLARHDIPAPTPSAYDANRDPTQWRSSTNAKQHGKSRGGRHAQTKKPQHNTRSQRITSTE</sequence>
<organism evidence="8 9">
    <name type="scientific">Penicillium malachiteum</name>
    <dbReference type="NCBI Taxonomy" id="1324776"/>
    <lineage>
        <taxon>Eukaryota</taxon>
        <taxon>Fungi</taxon>
        <taxon>Dikarya</taxon>
        <taxon>Ascomycota</taxon>
        <taxon>Pezizomycotina</taxon>
        <taxon>Eurotiomycetes</taxon>
        <taxon>Eurotiomycetidae</taxon>
        <taxon>Eurotiales</taxon>
        <taxon>Aspergillaceae</taxon>
        <taxon>Penicillium</taxon>
    </lineage>
</organism>
<feature type="compositionally biased region" description="Basic residues" evidence="6">
    <location>
        <begin position="403"/>
        <end position="420"/>
    </location>
</feature>